<evidence type="ECO:0000256" key="1">
    <source>
        <dbReference type="SAM" id="Phobius"/>
    </source>
</evidence>
<reference evidence="3" key="1">
    <citation type="submission" date="2016-10" db="EMBL/GenBank/DDBJ databases">
        <authorList>
            <person name="Varghese N."/>
            <person name="Submissions S."/>
        </authorList>
    </citation>
    <scope>NUCLEOTIDE SEQUENCE [LARGE SCALE GENOMIC DNA]</scope>
    <source>
        <strain evidence="3">DSM 25232 / NCIMB 14723 / 92V</strain>
    </source>
</reference>
<keyword evidence="3" id="KW-1185">Reference proteome</keyword>
<dbReference type="OrthoDB" id="1189385at2"/>
<dbReference type="RefSeq" id="WP_091409329.1">
    <property type="nucleotide sequence ID" value="NZ_FOAB01000004.1"/>
</dbReference>
<evidence type="ECO:0000313" key="2">
    <source>
        <dbReference type="EMBL" id="SEL52254.1"/>
    </source>
</evidence>
<feature type="transmembrane region" description="Helical" evidence="1">
    <location>
        <begin position="7"/>
        <end position="27"/>
    </location>
</feature>
<keyword evidence="1" id="KW-0472">Membrane</keyword>
<sequence length="128" mass="14546">MNKLQEALRINAIFSSLSGLIMILLNQKIAKLFGTSNNTIFWIIGLILIYFGSTIWYEIKKQRKPAVIWIIIQDYTWVLGSIILIIIDPFKITEAGNLIIGIIALIVLYMGINQMINLNKTASNNTYN</sequence>
<evidence type="ECO:0000313" key="3">
    <source>
        <dbReference type="Proteomes" id="UP000198521"/>
    </source>
</evidence>
<name>A0A1H7QX39_AQUAM</name>
<gene>
    <name evidence="2" type="ORF">SAMN04487910_2713</name>
</gene>
<feature type="transmembrane region" description="Helical" evidence="1">
    <location>
        <begin position="93"/>
        <end position="112"/>
    </location>
</feature>
<organism evidence="2 3">
    <name type="scientific">Aquimarina amphilecti</name>
    <dbReference type="NCBI Taxonomy" id="1038014"/>
    <lineage>
        <taxon>Bacteria</taxon>
        <taxon>Pseudomonadati</taxon>
        <taxon>Bacteroidota</taxon>
        <taxon>Flavobacteriia</taxon>
        <taxon>Flavobacteriales</taxon>
        <taxon>Flavobacteriaceae</taxon>
        <taxon>Aquimarina</taxon>
    </lineage>
</organism>
<protein>
    <submittedName>
        <fullName evidence="2">Uncharacterized protein</fullName>
    </submittedName>
</protein>
<accession>A0A1H7QX39</accession>
<feature type="transmembrane region" description="Helical" evidence="1">
    <location>
        <begin position="39"/>
        <end position="59"/>
    </location>
</feature>
<dbReference type="STRING" id="1038014.SAMN04487910_2713"/>
<dbReference type="AlphaFoldDB" id="A0A1H7QX39"/>
<dbReference type="Proteomes" id="UP000198521">
    <property type="component" value="Unassembled WGS sequence"/>
</dbReference>
<dbReference type="EMBL" id="FOAB01000004">
    <property type="protein sequence ID" value="SEL52254.1"/>
    <property type="molecule type" value="Genomic_DNA"/>
</dbReference>
<proteinExistence type="predicted"/>
<keyword evidence="1" id="KW-1133">Transmembrane helix</keyword>
<keyword evidence="1" id="KW-0812">Transmembrane</keyword>
<feature type="transmembrane region" description="Helical" evidence="1">
    <location>
        <begin position="66"/>
        <end position="87"/>
    </location>
</feature>